<protein>
    <submittedName>
        <fullName evidence="1">Uncharacterized protein</fullName>
    </submittedName>
</protein>
<dbReference type="EMBL" id="HACA01011054">
    <property type="protein sequence ID" value="CDW28415.1"/>
    <property type="molecule type" value="Transcribed_RNA"/>
</dbReference>
<proteinExistence type="predicted"/>
<dbReference type="AlphaFoldDB" id="A0A0K2TRK0"/>
<accession>A0A0K2TRK0</accession>
<sequence length="35" mass="4283">MKRLSTVEGRMKRLDLERDIKRVDPFLIFSKKTFQ</sequence>
<organism evidence="1">
    <name type="scientific">Lepeophtheirus salmonis</name>
    <name type="common">Salmon louse</name>
    <name type="synonym">Caligus salmonis</name>
    <dbReference type="NCBI Taxonomy" id="72036"/>
    <lineage>
        <taxon>Eukaryota</taxon>
        <taxon>Metazoa</taxon>
        <taxon>Ecdysozoa</taxon>
        <taxon>Arthropoda</taxon>
        <taxon>Crustacea</taxon>
        <taxon>Multicrustacea</taxon>
        <taxon>Hexanauplia</taxon>
        <taxon>Copepoda</taxon>
        <taxon>Siphonostomatoida</taxon>
        <taxon>Caligidae</taxon>
        <taxon>Lepeophtheirus</taxon>
    </lineage>
</organism>
<name>A0A0K2TRK0_LEPSM</name>
<reference evidence="1" key="1">
    <citation type="submission" date="2014-05" db="EMBL/GenBank/DDBJ databases">
        <authorList>
            <person name="Chronopoulou M."/>
        </authorList>
    </citation>
    <scope>NUCLEOTIDE SEQUENCE</scope>
    <source>
        <tissue evidence="1">Whole organism</tissue>
    </source>
</reference>
<evidence type="ECO:0000313" key="1">
    <source>
        <dbReference type="EMBL" id="CDW28415.1"/>
    </source>
</evidence>